<proteinExistence type="predicted"/>
<protein>
    <recommendedName>
        <fullName evidence="5">DUF4005 domain-containing protein</fullName>
    </recommendedName>
</protein>
<accession>A0A498IZ48</accession>
<reference evidence="3 4" key="1">
    <citation type="submission" date="2018-10" db="EMBL/GenBank/DDBJ databases">
        <title>A high-quality apple genome assembly.</title>
        <authorList>
            <person name="Hu J."/>
        </authorList>
    </citation>
    <scope>NUCLEOTIDE SEQUENCE [LARGE SCALE GENOMIC DNA]</scope>
    <source>
        <strain evidence="4">cv. HFTH1</strain>
        <tissue evidence="3">Young leaf</tissue>
    </source>
</reference>
<evidence type="ECO:0000313" key="4">
    <source>
        <dbReference type="Proteomes" id="UP000290289"/>
    </source>
</evidence>
<dbReference type="EMBL" id="RDQH01000335">
    <property type="protein sequence ID" value="RXH88538.1"/>
    <property type="molecule type" value="Genomic_DNA"/>
</dbReference>
<gene>
    <name evidence="3" type="ORF">DVH24_000137</name>
</gene>
<evidence type="ECO:0000256" key="1">
    <source>
        <dbReference type="SAM" id="MobiDB-lite"/>
    </source>
</evidence>
<feature type="chain" id="PRO_5019725039" description="DUF4005 domain-containing protein" evidence="2">
    <location>
        <begin position="23"/>
        <end position="145"/>
    </location>
</feature>
<evidence type="ECO:0008006" key="5">
    <source>
        <dbReference type="Google" id="ProtNLM"/>
    </source>
</evidence>
<organism evidence="3 4">
    <name type="scientific">Malus domestica</name>
    <name type="common">Apple</name>
    <name type="synonym">Pyrus malus</name>
    <dbReference type="NCBI Taxonomy" id="3750"/>
    <lineage>
        <taxon>Eukaryota</taxon>
        <taxon>Viridiplantae</taxon>
        <taxon>Streptophyta</taxon>
        <taxon>Embryophyta</taxon>
        <taxon>Tracheophyta</taxon>
        <taxon>Spermatophyta</taxon>
        <taxon>Magnoliopsida</taxon>
        <taxon>eudicotyledons</taxon>
        <taxon>Gunneridae</taxon>
        <taxon>Pentapetalae</taxon>
        <taxon>rosids</taxon>
        <taxon>fabids</taxon>
        <taxon>Rosales</taxon>
        <taxon>Rosaceae</taxon>
        <taxon>Amygdaloideae</taxon>
        <taxon>Maleae</taxon>
        <taxon>Malus</taxon>
    </lineage>
</organism>
<dbReference type="AlphaFoldDB" id="A0A498IZ48"/>
<evidence type="ECO:0000256" key="2">
    <source>
        <dbReference type="SAM" id="SignalP"/>
    </source>
</evidence>
<feature type="region of interest" description="Disordered" evidence="1">
    <location>
        <begin position="37"/>
        <end position="122"/>
    </location>
</feature>
<keyword evidence="4" id="KW-1185">Reference proteome</keyword>
<dbReference type="Proteomes" id="UP000290289">
    <property type="component" value="Chromosome 9"/>
</dbReference>
<name>A0A498IZ48_MALDO</name>
<feature type="signal peptide" evidence="2">
    <location>
        <begin position="1"/>
        <end position="22"/>
    </location>
</feature>
<evidence type="ECO:0000313" key="3">
    <source>
        <dbReference type="EMBL" id="RXH88538.1"/>
    </source>
</evidence>
<comment type="caution">
    <text evidence="3">The sequence shown here is derived from an EMBL/GenBank/DDBJ whole genome shotgun (WGS) entry which is preliminary data.</text>
</comment>
<keyword evidence="2" id="KW-0732">Signal</keyword>
<sequence>MNNGIRMGPIFLTILDMAQVFGLRPLGRCMDVTHHWSSSSHPTVEGEAGPAVETWAPRRTRTTVIKSSKSESREQPQPKLFLPGPWATPIRKNTKSQTSKSSKALTAFTTHPAEAGRKKQKYSSKYSSIQSPFLSCSFTPFWNMS</sequence>